<feature type="signal peptide" evidence="2">
    <location>
        <begin position="1"/>
        <end position="24"/>
    </location>
</feature>
<comment type="caution">
    <text evidence="3">The sequence shown here is derived from an EMBL/GenBank/DDBJ whole genome shotgun (WGS) entry which is preliminary data.</text>
</comment>
<evidence type="ECO:0000313" key="3">
    <source>
        <dbReference type="EMBL" id="MCR2832894.1"/>
    </source>
</evidence>
<feature type="chain" id="PRO_5046820928" evidence="2">
    <location>
        <begin position="25"/>
        <end position="308"/>
    </location>
</feature>
<feature type="coiled-coil region" evidence="1">
    <location>
        <begin position="202"/>
        <end position="276"/>
    </location>
</feature>
<keyword evidence="1" id="KW-0175">Coiled coil</keyword>
<name>A0ABT1XMK6_9SPHN</name>
<proteinExistence type="predicted"/>
<accession>A0ABT1XMK6</accession>
<keyword evidence="4" id="KW-1185">Reference proteome</keyword>
<dbReference type="Proteomes" id="UP001206067">
    <property type="component" value="Unassembled WGS sequence"/>
</dbReference>
<reference evidence="3 4" key="1">
    <citation type="submission" date="2022-08" db="EMBL/GenBank/DDBJ databases">
        <title>Polyphasic taxonomy analysis of Qipengyuania sp.RS5-5.</title>
        <authorList>
            <person name="Xamxidin M."/>
            <person name="Wu M."/>
        </authorList>
    </citation>
    <scope>NUCLEOTIDE SEQUENCE [LARGE SCALE GENOMIC DNA]</scope>
    <source>
        <strain evidence="3 4">RS5-5</strain>
    </source>
</reference>
<evidence type="ECO:0000256" key="2">
    <source>
        <dbReference type="SAM" id="SignalP"/>
    </source>
</evidence>
<sequence length="308" mass="33621">MVKTRGFASLAIAALALQGSPVAAQDYSVFIADVIGQTIANMNSYAPPCGYMPDNELAEARDPAPGVMQGYFDAARNGGDRARFFKLDNKTTWRLGEREIGSDGLNAQADPLAVEGNRLDPLALRFYRAGNYSTAQGQWAVLAPDGTVAGVYTGLFTRERGEWKLRELTVVPAGSEVGAIDQYCAEPGDLTDAAVTGGEQRIAWLEKQIADKEEDRQRDEARIATTEEKLAKRDSRSLRERLAREKRTLANRLESLETLRSALGTARDALDEAQKTRAELLALRGDARNALAFRIAEKDAEPANGRSE</sequence>
<organism evidence="3 4">
    <name type="scientific">Parerythrobacter lacustris</name>
    <dbReference type="NCBI Taxonomy" id="2969984"/>
    <lineage>
        <taxon>Bacteria</taxon>
        <taxon>Pseudomonadati</taxon>
        <taxon>Pseudomonadota</taxon>
        <taxon>Alphaproteobacteria</taxon>
        <taxon>Sphingomonadales</taxon>
        <taxon>Erythrobacteraceae</taxon>
        <taxon>Parerythrobacter</taxon>
    </lineage>
</organism>
<protein>
    <submittedName>
        <fullName evidence="3">Uncharacterized protein</fullName>
    </submittedName>
</protein>
<evidence type="ECO:0000256" key="1">
    <source>
        <dbReference type="SAM" id="Coils"/>
    </source>
</evidence>
<dbReference type="EMBL" id="JANKHH010000001">
    <property type="protein sequence ID" value="MCR2832894.1"/>
    <property type="molecule type" value="Genomic_DNA"/>
</dbReference>
<dbReference type="RefSeq" id="WP_257594651.1">
    <property type="nucleotide sequence ID" value="NZ_JANKHH010000001.1"/>
</dbReference>
<evidence type="ECO:0000313" key="4">
    <source>
        <dbReference type="Proteomes" id="UP001206067"/>
    </source>
</evidence>
<gene>
    <name evidence="3" type="ORF">NSO95_02950</name>
</gene>
<keyword evidence="2" id="KW-0732">Signal</keyword>